<dbReference type="Pfam" id="PF13007">
    <property type="entry name" value="LZ_Tnp_IS66"/>
    <property type="match status" value="1"/>
</dbReference>
<dbReference type="PANTHER" id="PTHR33678:SF1">
    <property type="entry name" value="BLL1576 PROTEIN"/>
    <property type="match status" value="1"/>
</dbReference>
<dbReference type="InterPro" id="IPR052344">
    <property type="entry name" value="Transposase-related"/>
</dbReference>
<dbReference type="eggNOG" id="COG4974">
    <property type="taxonomic scope" value="Bacteria"/>
</dbReference>
<protein>
    <submittedName>
        <fullName evidence="5">Uncharacterized protein</fullName>
    </submittedName>
</protein>
<dbReference type="Proteomes" id="UP000005396">
    <property type="component" value="Unassembled WGS sequence"/>
</dbReference>
<gene>
    <name evidence="5" type="ORF">CLOBOL_01394</name>
</gene>
<reference evidence="5 6" key="1">
    <citation type="submission" date="2007-08" db="EMBL/GenBank/DDBJ databases">
        <authorList>
            <person name="Fulton L."/>
            <person name="Clifton S."/>
            <person name="Fulton B."/>
            <person name="Xu J."/>
            <person name="Minx P."/>
            <person name="Pepin K.H."/>
            <person name="Johnson M."/>
            <person name="Thiruvilangam P."/>
            <person name="Bhonagiri V."/>
            <person name="Nash W.E."/>
            <person name="Mardis E.R."/>
            <person name="Wilson R.K."/>
        </authorList>
    </citation>
    <scope>NUCLEOTIDE SEQUENCE [LARGE SCALE GENOMIC DNA]</scope>
    <source>
        <strain evidence="6">ATCC BAA-613 / DSM 15670 / CCUG 46953 / JCM 12243 / WAL 16351</strain>
    </source>
</reference>
<feature type="domain" description="Transposase TnpC homeodomain" evidence="4">
    <location>
        <begin position="39"/>
        <end position="110"/>
    </location>
</feature>
<reference evidence="5 6" key="2">
    <citation type="submission" date="2007-09" db="EMBL/GenBank/DDBJ databases">
        <title>Draft genome sequence of Clostridium bolteae (ATCC BAA-613).</title>
        <authorList>
            <person name="Sudarsanam P."/>
            <person name="Ley R."/>
            <person name="Guruge J."/>
            <person name="Turnbaugh P.J."/>
            <person name="Mahowald M."/>
            <person name="Liep D."/>
            <person name="Gordon J."/>
        </authorList>
    </citation>
    <scope>NUCLEOTIDE SEQUENCE [LARGE SCALE GENOMIC DNA]</scope>
    <source>
        <strain evidence="6">ATCC BAA-613 / DSM 15670 / CCUG 46953 / JCM 12243 / WAL 16351</strain>
    </source>
</reference>
<evidence type="ECO:0000259" key="3">
    <source>
        <dbReference type="Pfam" id="PF03050"/>
    </source>
</evidence>
<name>A8RKR4_ENTBW</name>
<dbReference type="EMBL" id="ABCC02000016">
    <property type="protein sequence ID" value="EDP18326.1"/>
    <property type="molecule type" value="Genomic_DNA"/>
</dbReference>
<proteinExistence type="predicted"/>
<dbReference type="Pfam" id="PF03050">
    <property type="entry name" value="DDE_Tnp_IS66"/>
    <property type="match status" value="1"/>
</dbReference>
<dbReference type="PaxDb" id="411902-CLOBOL_01394"/>
<feature type="coiled-coil region" evidence="1">
    <location>
        <begin position="15"/>
        <end position="49"/>
    </location>
</feature>
<evidence type="ECO:0000259" key="4">
    <source>
        <dbReference type="Pfam" id="PF13007"/>
    </source>
</evidence>
<dbReference type="AlphaFoldDB" id="A8RKR4"/>
<evidence type="ECO:0000256" key="1">
    <source>
        <dbReference type="SAM" id="Coils"/>
    </source>
</evidence>
<organism evidence="5 6">
    <name type="scientific">Enterocloster bolteae (strain ATCC BAA-613 / DSM 15670 / CCUG 46953 / JCM 12243 / WAL 16351)</name>
    <name type="common">Clostridium bolteae</name>
    <dbReference type="NCBI Taxonomy" id="411902"/>
    <lineage>
        <taxon>Bacteria</taxon>
        <taxon>Bacillati</taxon>
        <taxon>Bacillota</taxon>
        <taxon>Clostridia</taxon>
        <taxon>Lachnospirales</taxon>
        <taxon>Lachnospiraceae</taxon>
        <taxon>Enterocloster</taxon>
    </lineage>
</organism>
<comment type="caution">
    <text evidence="5">The sequence shown here is derived from an EMBL/GenBank/DDBJ whole genome shotgun (WGS) entry which is preliminary data.</text>
</comment>
<evidence type="ECO:0000313" key="5">
    <source>
        <dbReference type="EMBL" id="EDP18326.1"/>
    </source>
</evidence>
<feature type="region of interest" description="Disordered" evidence="2">
    <location>
        <begin position="78"/>
        <end position="105"/>
    </location>
</feature>
<dbReference type="InterPro" id="IPR004291">
    <property type="entry name" value="Transposase_IS66_central"/>
</dbReference>
<accession>A8RKR4</accession>
<evidence type="ECO:0000313" key="6">
    <source>
        <dbReference type="Proteomes" id="UP000005396"/>
    </source>
</evidence>
<dbReference type="HOGENOM" id="CLU_1228189_0_0_9"/>
<sequence>MGSKHTLGELNNLSREELITIILSMQEQLDALNENIEKLIEQVRLANQQRFGRHTETMASIEGQLSFFDEADALCNPLVQEPDPDEILPKKAKKKKSKGQREADLKDFPEDVIPTHTVSKEVLDAFYGEGNWKQMPSETYKRLRHEPESWTVEIHMVDVFVGTDGYHQDEFLRGDRPKDLFRGSIATPSLVASILNVKYVNSAPLHRIEQEFSRNGVNISK</sequence>
<evidence type="ECO:0000256" key="2">
    <source>
        <dbReference type="SAM" id="MobiDB-lite"/>
    </source>
</evidence>
<feature type="domain" description="Transposase IS66 central" evidence="3">
    <location>
        <begin position="184"/>
        <end position="220"/>
    </location>
</feature>
<keyword evidence="1" id="KW-0175">Coiled coil</keyword>
<dbReference type="PANTHER" id="PTHR33678">
    <property type="entry name" value="BLL1576 PROTEIN"/>
    <property type="match status" value="1"/>
</dbReference>
<dbReference type="InterPro" id="IPR024463">
    <property type="entry name" value="Transposase_TnpC_homeodom"/>
</dbReference>